<feature type="non-terminal residue" evidence="1">
    <location>
        <position position="1"/>
    </location>
</feature>
<sequence length="152" mass="16534">HSLVLLLRKENASHHIAALVKGLTRELVEQGLLGSGQSSRPEPSCCFHGAPYGETLLRALGGNLSAVPDPRNIPLDLFCNHSYASEPEMEQVVMLTVVGMDALKSAGELLHQLLLPGHRDQSWSAEGPHLGFELLGLKWLPHLTRHQAGEIT</sequence>
<accession>A0A091HEX1</accession>
<keyword evidence="2" id="KW-1185">Reference proteome</keyword>
<dbReference type="EMBL" id="KL509334">
    <property type="protein sequence ID" value="KFO85923.1"/>
    <property type="molecule type" value="Genomic_DNA"/>
</dbReference>
<name>A0A091HEX1_BUCRH</name>
<protein>
    <submittedName>
        <fullName evidence="1">Uncharacterized protein</fullName>
    </submittedName>
</protein>
<proteinExistence type="predicted"/>
<reference evidence="1 2" key="1">
    <citation type="submission" date="2014-04" db="EMBL/GenBank/DDBJ databases">
        <title>Genome evolution of avian class.</title>
        <authorList>
            <person name="Zhang G."/>
            <person name="Li C."/>
        </authorList>
    </citation>
    <scope>NUCLEOTIDE SEQUENCE [LARGE SCALE GENOMIC DNA]</scope>
    <source>
        <strain evidence="1">BGI_N320</strain>
    </source>
</reference>
<evidence type="ECO:0000313" key="2">
    <source>
        <dbReference type="Proteomes" id="UP000054064"/>
    </source>
</evidence>
<organism evidence="1 2">
    <name type="scientific">Buceros rhinoceros silvestris</name>
    <dbReference type="NCBI Taxonomy" id="175836"/>
    <lineage>
        <taxon>Eukaryota</taxon>
        <taxon>Metazoa</taxon>
        <taxon>Chordata</taxon>
        <taxon>Craniata</taxon>
        <taxon>Vertebrata</taxon>
        <taxon>Euteleostomi</taxon>
        <taxon>Archelosauria</taxon>
        <taxon>Archosauria</taxon>
        <taxon>Dinosauria</taxon>
        <taxon>Saurischia</taxon>
        <taxon>Theropoda</taxon>
        <taxon>Coelurosauria</taxon>
        <taxon>Aves</taxon>
        <taxon>Neognathae</taxon>
        <taxon>Neoaves</taxon>
        <taxon>Telluraves</taxon>
        <taxon>Coraciimorphae</taxon>
        <taxon>Bucerotiformes</taxon>
        <taxon>Bucerotidae</taxon>
        <taxon>Buceros</taxon>
    </lineage>
</organism>
<feature type="non-terminal residue" evidence="1">
    <location>
        <position position="152"/>
    </location>
</feature>
<gene>
    <name evidence="1" type="ORF">N320_04497</name>
</gene>
<dbReference type="AlphaFoldDB" id="A0A091HEX1"/>
<dbReference type="Proteomes" id="UP000054064">
    <property type="component" value="Unassembled WGS sequence"/>
</dbReference>
<evidence type="ECO:0000313" key="1">
    <source>
        <dbReference type="EMBL" id="KFO85923.1"/>
    </source>
</evidence>